<feature type="region of interest" description="Disordered" evidence="2">
    <location>
        <begin position="364"/>
        <end position="467"/>
    </location>
</feature>
<accession>A0A8H4UAT6</accession>
<protein>
    <submittedName>
        <fullName evidence="3">Uncharacterized protein</fullName>
    </submittedName>
</protein>
<reference evidence="3" key="2">
    <citation type="submission" date="2020-05" db="EMBL/GenBank/DDBJ databases">
        <authorList>
            <person name="Kim H.-S."/>
            <person name="Proctor R.H."/>
            <person name="Brown D.W."/>
        </authorList>
    </citation>
    <scope>NUCLEOTIDE SEQUENCE</scope>
    <source>
        <strain evidence="3">NRRL 20472</strain>
    </source>
</reference>
<evidence type="ECO:0000256" key="2">
    <source>
        <dbReference type="SAM" id="MobiDB-lite"/>
    </source>
</evidence>
<keyword evidence="4" id="KW-1185">Reference proteome</keyword>
<dbReference type="AlphaFoldDB" id="A0A8H4UAT6"/>
<comment type="caution">
    <text evidence="3">The sequence shown here is derived from an EMBL/GenBank/DDBJ whole genome shotgun (WGS) entry which is preliminary data.</text>
</comment>
<evidence type="ECO:0000256" key="1">
    <source>
        <dbReference type="SAM" id="Coils"/>
    </source>
</evidence>
<dbReference type="EMBL" id="JABEXW010000032">
    <property type="protein sequence ID" value="KAF4973026.1"/>
    <property type="molecule type" value="Genomic_DNA"/>
</dbReference>
<dbReference type="OrthoDB" id="8905873at2759"/>
<feature type="region of interest" description="Disordered" evidence="2">
    <location>
        <begin position="182"/>
        <end position="209"/>
    </location>
</feature>
<feature type="compositionally biased region" description="Polar residues" evidence="2">
    <location>
        <begin position="374"/>
        <end position="384"/>
    </location>
</feature>
<name>A0A8H4UAT6_9HYPO</name>
<evidence type="ECO:0000313" key="3">
    <source>
        <dbReference type="EMBL" id="KAF4973026.1"/>
    </source>
</evidence>
<evidence type="ECO:0000313" key="4">
    <source>
        <dbReference type="Proteomes" id="UP000622797"/>
    </source>
</evidence>
<proteinExistence type="predicted"/>
<sequence length="701" mass="78366">MSNEDDLDRLRAKIAELEQANRHLEQENQLQQSTDLAQYLENCHRHLFQALTVRPNASSTSATKVNGKFYPLRLRPWTEFVALQQHQFGILKDALGNERAFTSYVGVREMARRACETPVASEEDIKPFEHIAVEGPVTDIFQALCARPERHAGVASLNLSRISFANHSISLDLVADVAAGSSAKEHVEGRRRNPSPTKRVATESQEIRPDRRCLRQDSGGNRAIAFVVEYKAAHLLQIKQVRRGLDDDLMMSVVKRRLSTRSTSDEAQAKEDRLGLEYSYLTAGKSFLFLRIKADDPTTLFYHLADPDAEVDDGRGGLDYSKTAVGQVAGFTLLALQSEARPRDWTANVQTQLNEWPIPYPEVEHETTDEEDLSQTPSHSSDQTYPEPDVQSPQRKAKVVLRPRPACKDTQAVRNRDDDDDDPDEQNSPSSHGTGHRPTTKRKDGPSSGPDAGFSSGSTGISGGGNENESRQYCTMACLLGLKRGKELDTSCPNVLSHKTESGSTTHPIDLDNVALLLRDQMSRSLDQDCEPLEMKGKYGAVGSLFKLSLTQYGYTFVGKGAIQCFIPHLEHEARVYKRLDRIQGEVIPVYLGSIDLAHPYHLTAHNALRFAGTKIVHMLLTSWAGEVVTGAKGSFKFEEAVQYPLKMVAAEHVRYEDVREPNLLWNQERGRFIMIDFHSAEIMAPPRNERIQKLAERKGL</sequence>
<gene>
    <name evidence="3" type="ORF">FSARC_603</name>
</gene>
<keyword evidence="1" id="KW-0175">Coiled coil</keyword>
<organism evidence="3 4">
    <name type="scientific">Fusarium sarcochroum</name>
    <dbReference type="NCBI Taxonomy" id="1208366"/>
    <lineage>
        <taxon>Eukaryota</taxon>
        <taxon>Fungi</taxon>
        <taxon>Dikarya</taxon>
        <taxon>Ascomycota</taxon>
        <taxon>Pezizomycotina</taxon>
        <taxon>Sordariomycetes</taxon>
        <taxon>Hypocreomycetidae</taxon>
        <taxon>Hypocreales</taxon>
        <taxon>Nectriaceae</taxon>
        <taxon>Fusarium</taxon>
        <taxon>Fusarium lateritium species complex</taxon>
    </lineage>
</organism>
<dbReference type="Proteomes" id="UP000622797">
    <property type="component" value="Unassembled WGS sequence"/>
</dbReference>
<feature type="coiled-coil region" evidence="1">
    <location>
        <begin position="7"/>
        <end position="34"/>
    </location>
</feature>
<reference evidence="3" key="1">
    <citation type="journal article" date="2020" name="BMC Genomics">
        <title>Correction to: Identification and distribution of gene clusters required for synthesis of sphingolipid metabolism inhibitors in diverse species of the filamentous fungus Fusarium.</title>
        <authorList>
            <person name="Kim H.S."/>
            <person name="Lohmar J.M."/>
            <person name="Busman M."/>
            <person name="Brown D.W."/>
            <person name="Naumann T.A."/>
            <person name="Divon H.H."/>
            <person name="Lysoe E."/>
            <person name="Uhlig S."/>
            <person name="Proctor R.H."/>
        </authorList>
    </citation>
    <scope>NUCLEOTIDE SEQUENCE</scope>
    <source>
        <strain evidence="3">NRRL 20472</strain>
    </source>
</reference>